<evidence type="ECO:0000313" key="4">
    <source>
        <dbReference type="EMBL" id="MDI1491070.1"/>
    </source>
</evidence>
<protein>
    <submittedName>
        <fullName evidence="4">Uncharacterized protein</fullName>
    </submittedName>
</protein>
<gene>
    <name evidence="4" type="ORF">OHK93_002276</name>
</gene>
<sequence length="248" mass="27195">MGGRDGDYRLQDSLPAPQIRSSFVALSGHGDNFNSISELCRTTRNGVFLEEAVIPYVELHPEESTTPLNAYLYDFFMHGDVKTLERANGVRAGEVWFVLNDFSLVLKTIVASLANFLKLSETDLNFEDLAGEGDEHENLQDESIADDSTVASESTVSTQASGVATPLSSVSSSTAASQSKSNKKKLADSWDDDADDDDDEEEDEDVAAAKMANLDLSKAELEKGFLNIYKAMGLLTKEFNTKFYKMFA</sequence>
<dbReference type="EMBL" id="JAPUFD010000013">
    <property type="protein sequence ID" value="MDI1491070.1"/>
    <property type="molecule type" value="Genomic_DNA"/>
</dbReference>
<proteinExistence type="predicted"/>
<keyword evidence="2" id="KW-0547">Nucleotide-binding</keyword>
<accession>A0AA43TYK3</accession>
<keyword evidence="2" id="KW-0067">ATP-binding</keyword>
<organism evidence="4 5">
    <name type="scientific">Ramalina farinacea</name>
    <dbReference type="NCBI Taxonomy" id="258253"/>
    <lineage>
        <taxon>Eukaryota</taxon>
        <taxon>Fungi</taxon>
        <taxon>Dikarya</taxon>
        <taxon>Ascomycota</taxon>
        <taxon>Pezizomycotina</taxon>
        <taxon>Lecanoromycetes</taxon>
        <taxon>OSLEUM clade</taxon>
        <taxon>Lecanoromycetidae</taxon>
        <taxon>Lecanorales</taxon>
        <taxon>Lecanorineae</taxon>
        <taxon>Ramalinaceae</taxon>
        <taxon>Ramalina</taxon>
    </lineage>
</organism>
<name>A0AA43TYK3_9LECA</name>
<reference evidence="4" key="1">
    <citation type="journal article" date="2023" name="Genome Biol. Evol.">
        <title>First Whole Genome Sequence and Flow Cytometry Genome Size Data for the Lichen-Forming Fungus Ramalina farinacea (Ascomycota).</title>
        <authorList>
            <person name="Llewellyn T."/>
            <person name="Mian S."/>
            <person name="Hill R."/>
            <person name="Leitch I.J."/>
            <person name="Gaya E."/>
        </authorList>
    </citation>
    <scope>NUCLEOTIDE SEQUENCE</scope>
    <source>
        <strain evidence="4">LIQ254RAFAR</strain>
    </source>
</reference>
<feature type="compositionally biased region" description="Acidic residues" evidence="3">
    <location>
        <begin position="189"/>
        <end position="206"/>
    </location>
</feature>
<keyword evidence="5" id="KW-1185">Reference proteome</keyword>
<dbReference type="GO" id="GO:0005737">
    <property type="term" value="C:cytoplasm"/>
    <property type="evidence" value="ECO:0007669"/>
    <property type="project" value="TreeGrafter"/>
</dbReference>
<dbReference type="Proteomes" id="UP001161017">
    <property type="component" value="Unassembled WGS sequence"/>
</dbReference>
<evidence type="ECO:0000256" key="1">
    <source>
        <dbReference type="ARBA" id="ARBA00022801"/>
    </source>
</evidence>
<evidence type="ECO:0000313" key="5">
    <source>
        <dbReference type="Proteomes" id="UP001161017"/>
    </source>
</evidence>
<evidence type="ECO:0000256" key="2">
    <source>
        <dbReference type="ARBA" id="ARBA00022806"/>
    </source>
</evidence>
<evidence type="ECO:0000256" key="3">
    <source>
        <dbReference type="SAM" id="MobiDB-lite"/>
    </source>
</evidence>
<feature type="compositionally biased region" description="Low complexity" evidence="3">
    <location>
        <begin position="161"/>
        <end position="180"/>
    </location>
</feature>
<dbReference type="InterPro" id="IPR052431">
    <property type="entry name" value="SKI2_subfamily_helicases"/>
</dbReference>
<dbReference type="GO" id="GO:0016787">
    <property type="term" value="F:hydrolase activity"/>
    <property type="evidence" value="ECO:0007669"/>
    <property type="project" value="UniProtKB-KW"/>
</dbReference>
<dbReference type="PANTHER" id="PTHR44533:SF4">
    <property type="entry name" value="DEAD_H RNA HELICASE, PUTATIVE-RELATED"/>
    <property type="match status" value="1"/>
</dbReference>
<comment type="caution">
    <text evidence="4">The sequence shown here is derived from an EMBL/GenBank/DDBJ whole genome shotgun (WGS) entry which is preliminary data.</text>
</comment>
<dbReference type="PANTHER" id="PTHR44533">
    <property type="entry name" value="DEAD/H RNA HELICASE, PUTATIVE-RELATED"/>
    <property type="match status" value="1"/>
</dbReference>
<dbReference type="AlphaFoldDB" id="A0AA43TYK3"/>
<dbReference type="GO" id="GO:0004386">
    <property type="term" value="F:helicase activity"/>
    <property type="evidence" value="ECO:0007669"/>
    <property type="project" value="UniProtKB-KW"/>
</dbReference>
<feature type="compositionally biased region" description="Polar residues" evidence="3">
    <location>
        <begin position="149"/>
        <end position="160"/>
    </location>
</feature>
<keyword evidence="1" id="KW-0378">Hydrolase</keyword>
<keyword evidence="2" id="KW-0347">Helicase</keyword>
<feature type="region of interest" description="Disordered" evidence="3">
    <location>
        <begin position="145"/>
        <end position="206"/>
    </location>
</feature>